<dbReference type="EMBL" id="MGDI01000010">
    <property type="protein sequence ID" value="OGL54627.1"/>
    <property type="molecule type" value="Genomic_DNA"/>
</dbReference>
<dbReference type="Proteomes" id="UP000178082">
    <property type="component" value="Unassembled WGS sequence"/>
</dbReference>
<evidence type="ECO:0000256" key="9">
    <source>
        <dbReference type="ARBA" id="ARBA00022968"/>
    </source>
</evidence>
<evidence type="ECO:0000256" key="10">
    <source>
        <dbReference type="ARBA" id="ARBA00022989"/>
    </source>
</evidence>
<dbReference type="CDD" id="cd04188">
    <property type="entry name" value="DPG_synthase"/>
    <property type="match status" value="1"/>
</dbReference>
<reference evidence="14 15" key="1">
    <citation type="journal article" date="2016" name="Nat. Commun.">
        <title>Thousands of microbial genomes shed light on interconnected biogeochemical processes in an aquifer system.</title>
        <authorList>
            <person name="Anantharaman K."/>
            <person name="Brown C.T."/>
            <person name="Hug L.A."/>
            <person name="Sharon I."/>
            <person name="Castelle C.J."/>
            <person name="Probst A.J."/>
            <person name="Thomas B.C."/>
            <person name="Singh A."/>
            <person name="Wilkins M.J."/>
            <person name="Karaoz U."/>
            <person name="Brodie E.L."/>
            <person name="Williams K.H."/>
            <person name="Hubbard S.S."/>
            <person name="Banfield J.F."/>
        </authorList>
    </citation>
    <scope>NUCLEOTIDE SEQUENCE [LARGE SCALE GENOMIC DNA]</scope>
</reference>
<protein>
    <recommendedName>
        <fullName evidence="4">dolichyl-phosphate beta-glucosyltransferase</fullName>
        <ecNumber evidence="4">2.4.1.117</ecNumber>
    </recommendedName>
</protein>
<dbReference type="InterPro" id="IPR029044">
    <property type="entry name" value="Nucleotide-diphossugar_trans"/>
</dbReference>
<dbReference type="SUPFAM" id="SSF53448">
    <property type="entry name" value="Nucleotide-diphospho-sugar transferases"/>
    <property type="match status" value="1"/>
</dbReference>
<keyword evidence="11" id="KW-0472">Membrane</keyword>
<comment type="similarity">
    <text evidence="3">Belongs to the glycosyltransferase 2 family.</text>
</comment>
<keyword evidence="6" id="KW-0808">Transferase</keyword>
<dbReference type="AlphaFoldDB" id="A0A1F7SN46"/>
<keyword evidence="9" id="KW-0735">Signal-anchor</keyword>
<evidence type="ECO:0000313" key="14">
    <source>
        <dbReference type="EMBL" id="OGL54627.1"/>
    </source>
</evidence>
<evidence type="ECO:0000256" key="8">
    <source>
        <dbReference type="ARBA" id="ARBA00022824"/>
    </source>
</evidence>
<proteinExistence type="inferred from homology"/>
<dbReference type="InterPro" id="IPR035518">
    <property type="entry name" value="DPG_synthase"/>
</dbReference>
<comment type="pathway">
    <text evidence="2">Protein modification; protein glycosylation.</text>
</comment>
<keyword evidence="10" id="KW-1133">Transmembrane helix</keyword>
<dbReference type="STRING" id="1817883.A3G31_12155"/>
<gene>
    <name evidence="14" type="ORF">A3G31_12155</name>
</gene>
<evidence type="ECO:0000256" key="11">
    <source>
        <dbReference type="ARBA" id="ARBA00023136"/>
    </source>
</evidence>
<evidence type="ECO:0000256" key="4">
    <source>
        <dbReference type="ARBA" id="ARBA00012583"/>
    </source>
</evidence>
<evidence type="ECO:0000313" key="15">
    <source>
        <dbReference type="Proteomes" id="UP000178082"/>
    </source>
</evidence>
<evidence type="ECO:0000256" key="3">
    <source>
        <dbReference type="ARBA" id="ARBA00006739"/>
    </source>
</evidence>
<dbReference type="PANTHER" id="PTHR10859">
    <property type="entry name" value="GLYCOSYL TRANSFERASE"/>
    <property type="match status" value="1"/>
</dbReference>
<comment type="subcellular location">
    <subcellularLocation>
        <location evidence="1">Endoplasmic reticulum membrane</location>
        <topology evidence="1">Single-pass membrane protein</topology>
    </subcellularLocation>
</comment>
<dbReference type="Pfam" id="PF00535">
    <property type="entry name" value="Glycos_transf_2"/>
    <property type="match status" value="1"/>
</dbReference>
<dbReference type="InterPro" id="IPR001173">
    <property type="entry name" value="Glyco_trans_2-like"/>
</dbReference>
<evidence type="ECO:0000256" key="5">
    <source>
        <dbReference type="ARBA" id="ARBA00022676"/>
    </source>
</evidence>
<evidence type="ECO:0000259" key="13">
    <source>
        <dbReference type="Pfam" id="PF00535"/>
    </source>
</evidence>
<sequence length="244" mass="27670">MENQHIDLSVVIPAFNEENRIFKSLDAIDTYLSSKNLRYEIIVVDDGSNDNTPSIVKAFCKTHARAFYTTYGKNMGKGYAVRQGVNISKGYFVLFSDADLSTPIEEIEKLIKAIKSGYDISIGSRALSDSEIIISQPFYRKTIGKIFNILVRLLIFGGIKDTQCGFKCFTGTAVKKIFSKCRINGFSFDVEALFIGKKLGFKIMDIPIQWINSPESRVHPIKHSLAMIKELLQIRWNEMRGLYK</sequence>
<dbReference type="EC" id="2.4.1.117" evidence="4"/>
<evidence type="ECO:0000256" key="7">
    <source>
        <dbReference type="ARBA" id="ARBA00022692"/>
    </source>
</evidence>
<evidence type="ECO:0000256" key="12">
    <source>
        <dbReference type="ARBA" id="ARBA00045097"/>
    </source>
</evidence>
<evidence type="ECO:0000256" key="6">
    <source>
        <dbReference type="ARBA" id="ARBA00022679"/>
    </source>
</evidence>
<comment type="caution">
    <text evidence="14">The sequence shown here is derived from an EMBL/GenBank/DDBJ whole genome shotgun (WGS) entry which is preliminary data.</text>
</comment>
<accession>A0A1F7SN46</accession>
<keyword evidence="7" id="KW-0812">Transmembrane</keyword>
<evidence type="ECO:0000256" key="2">
    <source>
        <dbReference type="ARBA" id="ARBA00004922"/>
    </source>
</evidence>
<dbReference type="Gene3D" id="3.90.550.10">
    <property type="entry name" value="Spore Coat Polysaccharide Biosynthesis Protein SpsA, Chain A"/>
    <property type="match status" value="1"/>
</dbReference>
<dbReference type="GO" id="GO:0006487">
    <property type="term" value="P:protein N-linked glycosylation"/>
    <property type="evidence" value="ECO:0007669"/>
    <property type="project" value="TreeGrafter"/>
</dbReference>
<dbReference type="PANTHER" id="PTHR10859:SF91">
    <property type="entry name" value="DOLICHYL-PHOSPHATE BETA-GLUCOSYLTRANSFERASE"/>
    <property type="match status" value="1"/>
</dbReference>
<dbReference type="GO" id="GO:0004581">
    <property type="term" value="F:dolichyl-phosphate beta-glucosyltransferase activity"/>
    <property type="evidence" value="ECO:0007669"/>
    <property type="project" value="UniProtKB-EC"/>
</dbReference>
<keyword evidence="5" id="KW-0328">Glycosyltransferase</keyword>
<comment type="catalytic activity">
    <reaction evidence="12">
        <text>a di-trans,poly-cis-dolichyl phosphate + UDP-alpha-D-glucose = a di-trans,poly-cis-dolichyl beta-D-glucosyl phosphate + UDP</text>
        <dbReference type="Rhea" id="RHEA:15401"/>
        <dbReference type="Rhea" id="RHEA-COMP:19498"/>
        <dbReference type="Rhea" id="RHEA-COMP:19502"/>
        <dbReference type="ChEBI" id="CHEBI:57525"/>
        <dbReference type="ChEBI" id="CHEBI:57683"/>
        <dbReference type="ChEBI" id="CHEBI:58223"/>
        <dbReference type="ChEBI" id="CHEBI:58885"/>
        <dbReference type="EC" id="2.4.1.117"/>
    </reaction>
    <physiologicalReaction direction="left-to-right" evidence="12">
        <dbReference type="Rhea" id="RHEA:15402"/>
    </physiologicalReaction>
</comment>
<organism evidence="14 15">
    <name type="scientific">Candidatus Schekmanbacteria bacterium RIFCSPLOWO2_12_FULL_38_15</name>
    <dbReference type="NCBI Taxonomy" id="1817883"/>
    <lineage>
        <taxon>Bacteria</taxon>
        <taxon>Candidatus Schekmaniibacteriota</taxon>
    </lineage>
</organism>
<name>A0A1F7SN46_9BACT</name>
<keyword evidence="8" id="KW-0256">Endoplasmic reticulum</keyword>
<evidence type="ECO:0000256" key="1">
    <source>
        <dbReference type="ARBA" id="ARBA00004389"/>
    </source>
</evidence>
<feature type="domain" description="Glycosyltransferase 2-like" evidence="13">
    <location>
        <begin position="9"/>
        <end position="177"/>
    </location>
</feature>